<dbReference type="GO" id="GO:0006406">
    <property type="term" value="P:mRNA export from nucleus"/>
    <property type="evidence" value="ECO:0007669"/>
    <property type="project" value="TreeGrafter"/>
</dbReference>
<protein>
    <submittedName>
        <fullName evidence="11">Nuclear pore complex protein Nup107</fullName>
    </submittedName>
</protein>
<dbReference type="SUPFAM" id="SSF46934">
    <property type="entry name" value="UBA-like"/>
    <property type="match status" value="1"/>
</dbReference>
<dbReference type="Gene3D" id="1.10.3450.20">
    <property type="match status" value="1"/>
</dbReference>
<keyword evidence="3" id="KW-0813">Transport</keyword>
<feature type="region of interest" description="Disordered" evidence="9">
    <location>
        <begin position="1422"/>
        <end position="1472"/>
    </location>
</feature>
<evidence type="ECO:0000256" key="7">
    <source>
        <dbReference type="ARBA" id="ARBA00023132"/>
    </source>
</evidence>
<feature type="region of interest" description="Disordered" evidence="9">
    <location>
        <begin position="1243"/>
        <end position="1280"/>
    </location>
</feature>
<reference evidence="11 12" key="1">
    <citation type="journal article" date="2019" name="Gigascience">
        <title>Whole-genome sequence of the oriental lung fluke Paragonimus westermani.</title>
        <authorList>
            <person name="Oey H."/>
            <person name="Zakrzewski M."/>
            <person name="Narain K."/>
            <person name="Devi K.R."/>
            <person name="Agatsuma T."/>
            <person name="Nawaratna S."/>
            <person name="Gobert G.N."/>
            <person name="Jones M.K."/>
            <person name="Ragan M.A."/>
            <person name="McManus D.P."/>
            <person name="Krause L."/>
        </authorList>
    </citation>
    <scope>NUCLEOTIDE SEQUENCE [LARGE SCALE GENOMIC DNA]</scope>
    <source>
        <strain evidence="11 12">IND2009</strain>
    </source>
</reference>
<dbReference type="EMBL" id="QNGE01001574">
    <property type="protein sequence ID" value="KAA3677286.1"/>
    <property type="molecule type" value="Genomic_DNA"/>
</dbReference>
<evidence type="ECO:0000256" key="4">
    <source>
        <dbReference type="ARBA" id="ARBA00022816"/>
    </source>
</evidence>
<evidence type="ECO:0000256" key="9">
    <source>
        <dbReference type="SAM" id="MobiDB-lite"/>
    </source>
</evidence>
<comment type="similarity">
    <text evidence="2">Belongs to the nucleoporin Nup84/Nup107 family.</text>
</comment>
<dbReference type="PROSITE" id="PS50030">
    <property type="entry name" value="UBA"/>
    <property type="match status" value="1"/>
</dbReference>
<dbReference type="PANTHER" id="PTHR13003:SF2">
    <property type="entry name" value="NUCLEAR PORE COMPLEX PROTEIN NUP107"/>
    <property type="match status" value="1"/>
</dbReference>
<feature type="non-terminal residue" evidence="11">
    <location>
        <position position="1"/>
    </location>
</feature>
<evidence type="ECO:0000256" key="1">
    <source>
        <dbReference type="ARBA" id="ARBA00004567"/>
    </source>
</evidence>
<keyword evidence="4" id="KW-0509">mRNA transport</keyword>
<organism evidence="11 12">
    <name type="scientific">Paragonimus westermani</name>
    <dbReference type="NCBI Taxonomy" id="34504"/>
    <lineage>
        <taxon>Eukaryota</taxon>
        <taxon>Metazoa</taxon>
        <taxon>Spiralia</taxon>
        <taxon>Lophotrochozoa</taxon>
        <taxon>Platyhelminthes</taxon>
        <taxon>Trematoda</taxon>
        <taxon>Digenea</taxon>
        <taxon>Plagiorchiida</taxon>
        <taxon>Troglotremata</taxon>
        <taxon>Troglotrematidae</taxon>
        <taxon>Paragonimus</taxon>
    </lineage>
</organism>
<dbReference type="PANTHER" id="PTHR13003">
    <property type="entry name" value="NUP107-RELATED"/>
    <property type="match status" value="1"/>
</dbReference>
<feature type="domain" description="UBA" evidence="10">
    <location>
        <begin position="1188"/>
        <end position="1235"/>
    </location>
</feature>
<sequence length="1472" mass="164153">PFYNDSYQFQGCFPAVHSCNIVHLQNGANLFDQFHELWRTGSNLPIELPLQYTSLCTLTAQYLPKLANFALYRDGLPNVKNTMELLNLEKDTWALVSALFTDRFAAEIGSGTDPVVNDFSNVQHSEREIVKLLYERDSGLRETQMFVDWLERRVREHIEQVAERYECLFNQTTTWENTAHAIEYLSPSELKARKLPSELHPDATYCTGLQWDPKDQTDNDRYLNYLFLCIRGGDMQRAQRLCMQRGEFWRAISLEGWRPFHFSYFVSSPTGVPTKVDDDMTEECVDMSWQPDTHIRNHTQVAKIDQSDLIVPVEDELVGNTNRVLYKTVSWWNAENPTLHPYDRAIYASLSGNLSVLTRTLPASWTDLAWAHCRAMVEARVDSALRRLLHTGPRANTLALTGKTQPAWPLDGGLALPESAWVPKDWTIADAFTKIDASLGWSALGFLQAAASSFHNLSMETMRRSALTDFLSGDTPQLPAVFKPSEKGLSDEPALSALLYCVFYATQQVVMLREYEDYLVAVANIMPHLVSSALGGHSLCVDPNGLLLPPVVRGTSGTQNTIICHCLRFLAHFVLFLRAVEPAIPDEPFAQILKAYLSVLIVDHRADLVAHYTASLPTTALRIHWYASFLTVCFALSIAPIDITDASERERCLTLAVSAGFDVQRITRAVVRILRERQLGLSVSETGLTDSRKPAPTQLQLDAMEKARLASILQSERLNQLSDADKMRVLSLDWLLYDPRQRGEALVVANSLLRTFIAIKCLKAAEQILDRLPPGTLERAKIICEDSGSPNWLVNAIREHECLVLYLESRDAFADWFKEAHSNRPIPPPELNTSAASHLYGSRGFTERLQAEESRKTYEARLERWRHVVRQDTEVAAEKLLALLTYPSPGWLADIHTSSGKDTICSPQNQTGLGEEFVNELGDYDNEEDEEERGLGQPVCSGDVTGQSTGFWASQPNDCDIDVLGDDSSSRRLQMQVLRESCLTDTVFLLVDLYRTAGMHQECTELANYVAAKEHELFKCSIDELQKLGWAIPHDRLTQYLRKSGHLNRQGLITSLMDADLRELGSSWIADSRKLDQLAKSCEGRGIGGAHPFVPFGSKEAAALVKTESRFLQSLHFGQDRAFDSFKLATTSQSSEKENEFDADFMERRKDVIAEVKKTAIYESNFSGASTERPSSNRFRVGGSRFYELQSKKAQAYDASLAQLVSMGYGTPLALTALKIHRGNHKAALEYLLAKQVANTEISGTQRGSSARPSSTPGRRSRGRGRRSGRNGFDPMEEDDPYFDPVAAAAAAGLPSRPSTGMVRLNDLLSDARQMLPSTRDSFVSATTASRPSGSASSTITSLPIGCPILAQNMQGEYEEAQLIGHLPSAGCGGDKVVLVVYSRTSADNAYGMGASVEEPEEELVPLSLIRTLDKKRITLDMVPPAPGERAQPYSLLDRGSNPRGRFSDGSNRRVFRGRSSGRRSRGRYLPR</sequence>
<dbReference type="Gene3D" id="1.20.190.50">
    <property type="match status" value="1"/>
</dbReference>
<feature type="compositionally biased region" description="Basic residues" evidence="9">
    <location>
        <begin position="1259"/>
        <end position="1269"/>
    </location>
</feature>
<accession>A0A5J4NNZ5</accession>
<dbReference type="InterPro" id="IPR015940">
    <property type="entry name" value="UBA"/>
</dbReference>
<keyword evidence="8" id="KW-0539">Nucleus</keyword>
<feature type="compositionally biased region" description="Low complexity" evidence="9">
    <location>
        <begin position="1247"/>
        <end position="1258"/>
    </location>
</feature>
<dbReference type="GO" id="GO:0000973">
    <property type="term" value="P:post-transcriptional tethering of RNA polymerase II gene DNA at nuclear periphery"/>
    <property type="evidence" value="ECO:0007669"/>
    <property type="project" value="TreeGrafter"/>
</dbReference>
<dbReference type="GO" id="GO:0006606">
    <property type="term" value="P:protein import into nucleus"/>
    <property type="evidence" value="ECO:0007669"/>
    <property type="project" value="TreeGrafter"/>
</dbReference>
<keyword evidence="6" id="KW-0811">Translocation</keyword>
<dbReference type="InterPro" id="IPR009060">
    <property type="entry name" value="UBA-like_sf"/>
</dbReference>
<dbReference type="SMART" id="SM00165">
    <property type="entry name" value="UBA"/>
    <property type="match status" value="1"/>
</dbReference>
<evidence type="ECO:0000256" key="3">
    <source>
        <dbReference type="ARBA" id="ARBA00022448"/>
    </source>
</evidence>
<comment type="subcellular location">
    <subcellularLocation>
        <location evidence="1">Nucleus</location>
        <location evidence="1">Nuclear pore complex</location>
    </subcellularLocation>
</comment>
<proteinExistence type="inferred from homology"/>
<dbReference type="Gene3D" id="1.10.8.10">
    <property type="entry name" value="DNA helicase RuvA subunit, C-terminal domain"/>
    <property type="match status" value="1"/>
</dbReference>
<evidence type="ECO:0000313" key="11">
    <source>
        <dbReference type="EMBL" id="KAA3677286.1"/>
    </source>
</evidence>
<comment type="caution">
    <text evidence="11">The sequence shown here is derived from an EMBL/GenBank/DDBJ whole genome shotgun (WGS) entry which is preliminary data.</text>
</comment>
<dbReference type="Proteomes" id="UP000324629">
    <property type="component" value="Unassembled WGS sequence"/>
</dbReference>
<evidence type="ECO:0000256" key="2">
    <source>
        <dbReference type="ARBA" id="ARBA00009510"/>
    </source>
</evidence>
<dbReference type="InterPro" id="IPR007252">
    <property type="entry name" value="Nup84/Nup107"/>
</dbReference>
<evidence type="ECO:0000256" key="8">
    <source>
        <dbReference type="ARBA" id="ARBA00023242"/>
    </source>
</evidence>
<evidence type="ECO:0000259" key="10">
    <source>
        <dbReference type="PROSITE" id="PS50030"/>
    </source>
</evidence>
<dbReference type="GO" id="GO:0031080">
    <property type="term" value="C:nuclear pore outer ring"/>
    <property type="evidence" value="ECO:0007669"/>
    <property type="project" value="TreeGrafter"/>
</dbReference>
<keyword evidence="12" id="KW-1185">Reference proteome</keyword>
<name>A0A5J4NNZ5_9TREM</name>
<feature type="compositionally biased region" description="Basic residues" evidence="9">
    <location>
        <begin position="1454"/>
        <end position="1472"/>
    </location>
</feature>
<evidence type="ECO:0000313" key="12">
    <source>
        <dbReference type="Proteomes" id="UP000324629"/>
    </source>
</evidence>
<dbReference type="GO" id="GO:0017056">
    <property type="term" value="F:structural constituent of nuclear pore"/>
    <property type="evidence" value="ECO:0007669"/>
    <property type="project" value="InterPro"/>
</dbReference>
<dbReference type="Pfam" id="PF04121">
    <property type="entry name" value="Nup84_Nup100"/>
    <property type="match status" value="2"/>
</dbReference>
<gene>
    <name evidence="11" type="ORF">DEA37_0005383</name>
</gene>
<evidence type="ECO:0000256" key="5">
    <source>
        <dbReference type="ARBA" id="ARBA00022927"/>
    </source>
</evidence>
<evidence type="ECO:0000256" key="6">
    <source>
        <dbReference type="ARBA" id="ARBA00023010"/>
    </source>
</evidence>
<keyword evidence="7" id="KW-0906">Nuclear pore complex</keyword>
<keyword evidence="5" id="KW-0653">Protein transport</keyword>